<reference evidence="2" key="1">
    <citation type="submission" date="2019-03" db="EMBL/GenBank/DDBJ databases">
        <title>Single cell metagenomics reveals metabolic interactions within the superorganism composed of flagellate Streblomastix strix and complex community of Bacteroidetes bacteria on its surface.</title>
        <authorList>
            <person name="Treitli S.C."/>
            <person name="Kolisko M."/>
            <person name="Husnik F."/>
            <person name="Keeling P."/>
            <person name="Hampl V."/>
        </authorList>
    </citation>
    <scope>NUCLEOTIDE SEQUENCE</scope>
    <source>
        <strain evidence="2">STM</strain>
    </source>
</reference>
<dbReference type="InterPro" id="IPR044992">
    <property type="entry name" value="ChyE-like"/>
</dbReference>
<dbReference type="PROSITE" id="PS51273">
    <property type="entry name" value="GATASE_TYPE_1"/>
    <property type="match status" value="1"/>
</dbReference>
<evidence type="ECO:0000313" key="2">
    <source>
        <dbReference type="EMBL" id="KAA6352289.1"/>
    </source>
</evidence>
<dbReference type="CDD" id="cd01741">
    <property type="entry name" value="GATase1_1"/>
    <property type="match status" value="1"/>
</dbReference>
<accession>A0A5J4T1B5</accession>
<dbReference type="EC" id="6.3.5.5" evidence="2"/>
<dbReference type="AlphaFoldDB" id="A0A5J4T1B5"/>
<dbReference type="Pfam" id="PF00117">
    <property type="entry name" value="GATase"/>
    <property type="match status" value="1"/>
</dbReference>
<dbReference type="PANTHER" id="PTHR42695">
    <property type="entry name" value="GLUTAMINE AMIDOTRANSFERASE YLR126C-RELATED"/>
    <property type="match status" value="1"/>
</dbReference>
<dbReference type="GO" id="GO:0004088">
    <property type="term" value="F:carbamoyl-phosphate synthase (glutamine-hydrolyzing) activity"/>
    <property type="evidence" value="ECO:0007669"/>
    <property type="project" value="UniProtKB-EC"/>
</dbReference>
<dbReference type="InterPro" id="IPR017926">
    <property type="entry name" value="GATASE"/>
</dbReference>
<dbReference type="Gene3D" id="3.40.50.880">
    <property type="match status" value="1"/>
</dbReference>
<keyword evidence="2" id="KW-0436">Ligase</keyword>
<feature type="domain" description="Glutamine amidotransferase" evidence="1">
    <location>
        <begin position="22"/>
        <end position="189"/>
    </location>
</feature>
<dbReference type="EMBL" id="SNRY01000004">
    <property type="protein sequence ID" value="KAA6352289.1"/>
    <property type="molecule type" value="Genomic_DNA"/>
</dbReference>
<dbReference type="PANTHER" id="PTHR42695:SF5">
    <property type="entry name" value="GLUTAMINE AMIDOTRANSFERASE YLR126C-RELATED"/>
    <property type="match status" value="1"/>
</dbReference>
<dbReference type="InterPro" id="IPR029062">
    <property type="entry name" value="Class_I_gatase-like"/>
</dbReference>
<comment type="caution">
    <text evidence="2">The sequence shown here is derived from an EMBL/GenBank/DDBJ whole genome shotgun (WGS) entry which is preliminary data.</text>
</comment>
<proteinExistence type="predicted"/>
<dbReference type="SUPFAM" id="SSF52317">
    <property type="entry name" value="Class I glutamine amidotransferase-like"/>
    <property type="match status" value="1"/>
</dbReference>
<name>A0A5J4T1B5_9ZZZZ</name>
<protein>
    <submittedName>
        <fullName evidence="2">Carbamoyl-phosphate synthase small chain</fullName>
        <ecNumber evidence="2">6.3.5.5</ecNumber>
    </submittedName>
</protein>
<sequence length="235" mass="26676">MKINILLCDTFPGLLPPDIPSYSSMFQRLFNSVETGIQYEIFDVQRNIYPETLSDKELYLIPGSTASAYDDIPWINKLQEFIRILHGKKMKTIGICFGHQIIAQALGGRVVRAPQGWGAGIRSSVVVAPEAERYFPQKEMHLHYNHHDQVVELPPHAIRFATGDFCINEGFFIGDHILTFQGHPEYTCEYSEYLLLHHASDEPEEVKTKALKSLSNEADNLAAANFILDIIRDRS</sequence>
<organism evidence="2">
    <name type="scientific">termite gut metagenome</name>
    <dbReference type="NCBI Taxonomy" id="433724"/>
    <lineage>
        <taxon>unclassified sequences</taxon>
        <taxon>metagenomes</taxon>
        <taxon>organismal metagenomes</taxon>
    </lineage>
</organism>
<dbReference type="GO" id="GO:0005829">
    <property type="term" value="C:cytosol"/>
    <property type="evidence" value="ECO:0007669"/>
    <property type="project" value="TreeGrafter"/>
</dbReference>
<gene>
    <name evidence="2" type="ORF">EZS27_000471</name>
</gene>
<evidence type="ECO:0000259" key="1">
    <source>
        <dbReference type="Pfam" id="PF00117"/>
    </source>
</evidence>